<evidence type="ECO:0000313" key="3">
    <source>
        <dbReference type="EMBL" id="KAB0405279.1"/>
    </source>
</evidence>
<dbReference type="OrthoDB" id="5981545at2759"/>
<feature type="region of interest" description="Disordered" evidence="1">
    <location>
        <begin position="175"/>
        <end position="195"/>
    </location>
</feature>
<feature type="region of interest" description="Disordered" evidence="1">
    <location>
        <begin position="465"/>
        <end position="541"/>
    </location>
</feature>
<dbReference type="PANTHER" id="PTHR16116">
    <property type="entry name" value="ZINC FINGER PROTEIN 839"/>
    <property type="match status" value="1"/>
</dbReference>
<accession>A0A6A1QFE2</accession>
<feature type="compositionally biased region" description="Polar residues" evidence="1">
    <location>
        <begin position="428"/>
        <end position="437"/>
    </location>
</feature>
<evidence type="ECO:0000313" key="4">
    <source>
        <dbReference type="Proteomes" id="UP000437017"/>
    </source>
</evidence>
<feature type="domain" description="DUF4764" evidence="2">
    <location>
        <begin position="154"/>
        <end position="529"/>
    </location>
</feature>
<dbReference type="InterPro" id="IPR031885">
    <property type="entry name" value="DUF4764"/>
</dbReference>
<name>A0A6A1QFE2_BALPH</name>
<feature type="compositionally biased region" description="Polar residues" evidence="1">
    <location>
        <begin position="477"/>
        <end position="487"/>
    </location>
</feature>
<dbReference type="PANTHER" id="PTHR16116:SF5">
    <property type="entry name" value="ZINC FINGER PROTEIN 839"/>
    <property type="match status" value="1"/>
</dbReference>
<dbReference type="Pfam" id="PF15961">
    <property type="entry name" value="DUF4764"/>
    <property type="match status" value="2"/>
</dbReference>
<sequence>QLEAICVKVTSGETKAQGKPMPALATIPPKTARPSQPLGRHCSALGLSVASSRLPGPQPLLSPGPQPRFPSHPPQPPVQVFVQRPPLALRPVPARRVLASEALSGQGTTPPPLPASDPPAGTSASSSSANRRRFTDGNAGTSPVDPTLNRETGVGIDNGHSVDVEEALVSEPKNGSFSALLGSERHPGPRRSGYSVALPEPSAAILEQSGAVRPQVGVGAVCAQGPARSRARLLEFLHQCDREDLVELALPLLAQVVTVSEFLLMKVEKGHLAKPFFPAVYKEFEELHKMVKKMCQDYLRSSAPCSLEINNSKVAESLGITEEFLRKKEIHTDCTPPKCTRREEDREALEDAGPQKRENETAEERLASVKRTRREPVPRDTTEYSADGGGLQGPASCAPAASAGFAPGVNGGASHPPEESPTMPVSELDSSTAQAGQQLKAFADSAAGSGSADPALLFREARGPGVYTQLGKPGSLAQDQVATSSGEKAQEHSSEQDAGDGPGSRALCGTSMALPPGRPGNAEAGSLRESPCGTETPADRRELEGITAVREAMAFENASGGPTLLSQRQEQIFIQTSDGRILSHPGSVVSGEGDVVIVTDTEGPALQAGPPEGVPLETVETEPPQ</sequence>
<keyword evidence="4" id="KW-1185">Reference proteome</keyword>
<feature type="non-terminal residue" evidence="3">
    <location>
        <position position="1"/>
    </location>
</feature>
<feature type="compositionally biased region" description="Pro residues" evidence="1">
    <location>
        <begin position="56"/>
        <end position="77"/>
    </location>
</feature>
<feature type="compositionally biased region" description="Low complexity" evidence="1">
    <location>
        <begin position="118"/>
        <end position="129"/>
    </location>
</feature>
<feature type="compositionally biased region" description="Basic and acidic residues" evidence="1">
    <location>
        <begin position="353"/>
        <end position="367"/>
    </location>
</feature>
<feature type="compositionally biased region" description="Low complexity" evidence="1">
    <location>
        <begin position="441"/>
        <end position="451"/>
    </location>
</feature>
<feature type="compositionally biased region" description="Low complexity" evidence="1">
    <location>
        <begin position="393"/>
        <end position="408"/>
    </location>
</feature>
<dbReference type="InterPro" id="IPR039946">
    <property type="entry name" value="ZN839"/>
</dbReference>
<feature type="region of interest" description="Disordered" evidence="1">
    <location>
        <begin position="103"/>
        <end position="158"/>
    </location>
</feature>
<evidence type="ECO:0000256" key="1">
    <source>
        <dbReference type="SAM" id="MobiDB-lite"/>
    </source>
</evidence>
<dbReference type="Proteomes" id="UP000437017">
    <property type="component" value="Unassembled WGS sequence"/>
</dbReference>
<gene>
    <name evidence="3" type="ORF">E2I00_000709</name>
</gene>
<organism evidence="3 4">
    <name type="scientific">Balaenoptera physalus</name>
    <name type="common">Fin whale</name>
    <name type="synonym">Balaena physalus</name>
    <dbReference type="NCBI Taxonomy" id="9770"/>
    <lineage>
        <taxon>Eukaryota</taxon>
        <taxon>Metazoa</taxon>
        <taxon>Chordata</taxon>
        <taxon>Craniata</taxon>
        <taxon>Vertebrata</taxon>
        <taxon>Euteleostomi</taxon>
        <taxon>Mammalia</taxon>
        <taxon>Eutheria</taxon>
        <taxon>Laurasiatheria</taxon>
        <taxon>Artiodactyla</taxon>
        <taxon>Whippomorpha</taxon>
        <taxon>Cetacea</taxon>
        <taxon>Mysticeti</taxon>
        <taxon>Balaenopteridae</taxon>
        <taxon>Balaenoptera</taxon>
    </lineage>
</organism>
<dbReference type="AlphaFoldDB" id="A0A6A1QFE2"/>
<feature type="domain" description="DUF4764" evidence="2">
    <location>
        <begin position="27"/>
        <end position="130"/>
    </location>
</feature>
<reference evidence="3 4" key="1">
    <citation type="journal article" date="2019" name="PLoS ONE">
        <title>Genomic analyses reveal an absence of contemporary introgressive admixture between fin whales and blue whales, despite known hybrids.</title>
        <authorList>
            <person name="Westbury M.V."/>
            <person name="Petersen B."/>
            <person name="Lorenzen E.D."/>
        </authorList>
    </citation>
    <scope>NUCLEOTIDE SEQUENCE [LARGE SCALE GENOMIC DNA]</scope>
    <source>
        <strain evidence="3">FinWhale-01</strain>
    </source>
</reference>
<protein>
    <recommendedName>
        <fullName evidence="2">DUF4764 domain-containing protein</fullName>
    </recommendedName>
</protein>
<feature type="region of interest" description="Disordered" evidence="1">
    <location>
        <begin position="333"/>
        <end position="451"/>
    </location>
</feature>
<feature type="region of interest" description="Disordered" evidence="1">
    <location>
        <begin position="602"/>
        <end position="625"/>
    </location>
</feature>
<evidence type="ECO:0000259" key="2">
    <source>
        <dbReference type="Pfam" id="PF15961"/>
    </source>
</evidence>
<comment type="caution">
    <text evidence="3">The sequence shown here is derived from an EMBL/GenBank/DDBJ whole genome shotgun (WGS) entry which is preliminary data.</text>
</comment>
<proteinExistence type="predicted"/>
<dbReference type="EMBL" id="SGJD01000404">
    <property type="protein sequence ID" value="KAB0405279.1"/>
    <property type="molecule type" value="Genomic_DNA"/>
</dbReference>
<feature type="region of interest" description="Disordered" evidence="1">
    <location>
        <begin position="12"/>
        <end position="79"/>
    </location>
</feature>